<name>A0ABQ9IDE8_9NEOP</name>
<comment type="caution">
    <text evidence="2">The sequence shown here is derived from an EMBL/GenBank/DDBJ whole genome shotgun (WGS) entry which is preliminary data.</text>
</comment>
<reference evidence="2 3" key="1">
    <citation type="submission" date="2023-02" db="EMBL/GenBank/DDBJ databases">
        <title>LHISI_Scaffold_Assembly.</title>
        <authorList>
            <person name="Stuart O.P."/>
            <person name="Cleave R."/>
            <person name="Magrath M.J.L."/>
            <person name="Mikheyev A.S."/>
        </authorList>
    </citation>
    <scope>NUCLEOTIDE SEQUENCE [LARGE SCALE GENOMIC DNA]</scope>
    <source>
        <strain evidence="2">Daus_M_001</strain>
        <tissue evidence="2">Leg muscle</tissue>
    </source>
</reference>
<sequence>MRGRGKREHPEKTRRPGTSSGTIPTCENSGVNRPGMNPFRLDGRRAVAIVMDFFDWSSGDVRCEDWPEVTRRELRCLSGSRHVPETHVSFPGKFQHVHDAEAKLPGGWLFRHKLHLLQSVHGCSSVSIVKYVVSRVFLTTSENVLRACTCVYNRQHAAVKKPYDETFTRLGSRPNAVTFFPGDYAICGHLYSSGCYLHLSFVNVLSRSTFITDYEKYPRYKYTADHKIKRLHGLRSGTNPYACPQSWLKRSPGHGRSTFGGEESPPPQAEVERVVSHCNVTPRGEYLPWEVLRSHQWRVLRLPSHFECRCDEIQIRSTGKNSRLQYKHYGYRLSNCEETVIVRSVVTADATDSILLTWDSPSTAPLADNMAPWARQSAPDEMGHVIILSTKSAGAGVVERLDCSPPTTANRVQSSPGSLPNFRKWESYSAMPLVGGFSRGFPIVSLISSQDFVAKSHPNLSTQLENDLYVLLYSVMAWRQAIFGNHLKKPGRYPCYNCMSEPRKKQTSNCAEYHPTPNQACFHHRCHDVFSLNMAYVCMYHKPIRAANDDIKMTSLADKMLERSLPIRVPVANETRTLVPRAPCSQSENGYIHIQVNATPYIVDLKIAEVMTNDLYFSTECLGHEISLAPPGQYSCIDGQVCNLLALAVSEHMLLQHGWLAWLQINPVLADVQDNEFLDVAVRGRTQRSQAAARGTVWGKCVDVVTVLARKNLQPLTVSYWLSTNETIRIFSIFKIDGAATRGV</sequence>
<feature type="region of interest" description="Disordered" evidence="1">
    <location>
        <begin position="1"/>
        <end position="37"/>
    </location>
</feature>
<dbReference type="Proteomes" id="UP001159363">
    <property type="component" value="Chromosome 1"/>
</dbReference>
<evidence type="ECO:0000313" key="2">
    <source>
        <dbReference type="EMBL" id="KAJ8894702.1"/>
    </source>
</evidence>
<gene>
    <name evidence="2" type="ORF">PR048_000009</name>
</gene>
<accession>A0ABQ9IDE8</accession>
<keyword evidence="3" id="KW-1185">Reference proteome</keyword>
<proteinExistence type="predicted"/>
<organism evidence="2 3">
    <name type="scientific">Dryococelus australis</name>
    <dbReference type="NCBI Taxonomy" id="614101"/>
    <lineage>
        <taxon>Eukaryota</taxon>
        <taxon>Metazoa</taxon>
        <taxon>Ecdysozoa</taxon>
        <taxon>Arthropoda</taxon>
        <taxon>Hexapoda</taxon>
        <taxon>Insecta</taxon>
        <taxon>Pterygota</taxon>
        <taxon>Neoptera</taxon>
        <taxon>Polyneoptera</taxon>
        <taxon>Phasmatodea</taxon>
        <taxon>Verophasmatodea</taxon>
        <taxon>Anareolatae</taxon>
        <taxon>Phasmatidae</taxon>
        <taxon>Eurycanthinae</taxon>
        <taxon>Dryococelus</taxon>
    </lineage>
</organism>
<dbReference type="EMBL" id="JARBHB010000001">
    <property type="protein sequence ID" value="KAJ8894702.1"/>
    <property type="molecule type" value="Genomic_DNA"/>
</dbReference>
<evidence type="ECO:0000313" key="3">
    <source>
        <dbReference type="Proteomes" id="UP001159363"/>
    </source>
</evidence>
<evidence type="ECO:0000256" key="1">
    <source>
        <dbReference type="SAM" id="MobiDB-lite"/>
    </source>
</evidence>
<feature type="compositionally biased region" description="Polar residues" evidence="1">
    <location>
        <begin position="16"/>
        <end position="31"/>
    </location>
</feature>
<protein>
    <submittedName>
        <fullName evidence="2">Uncharacterized protein</fullName>
    </submittedName>
</protein>